<reference evidence="1" key="1">
    <citation type="submission" date="2005-01" db="EMBL/GenBank/DDBJ databases">
        <authorList>
            <person name="Han Z."/>
        </authorList>
    </citation>
    <scope>NUCLEOTIDE SEQUENCE</scope>
</reference>
<sequence length="68" mass="7671">SPDLGLDTILSWRSTANSFDLIAWFLLLHALLTVRPYIDRCVPFQIKSTQLNLPQLDSNQVVETSQGL</sequence>
<accession>Q5BT12</accession>
<feature type="non-terminal residue" evidence="1">
    <location>
        <position position="1"/>
    </location>
</feature>
<dbReference type="AlphaFoldDB" id="Q5BT12"/>
<organism evidence="1">
    <name type="scientific">Schistosoma japonicum</name>
    <name type="common">Blood fluke</name>
    <dbReference type="NCBI Taxonomy" id="6182"/>
    <lineage>
        <taxon>Eukaryota</taxon>
        <taxon>Metazoa</taxon>
        <taxon>Spiralia</taxon>
        <taxon>Lophotrochozoa</taxon>
        <taxon>Platyhelminthes</taxon>
        <taxon>Trematoda</taxon>
        <taxon>Digenea</taxon>
        <taxon>Strigeidida</taxon>
        <taxon>Schistosomatoidea</taxon>
        <taxon>Schistosomatidae</taxon>
        <taxon>Schistosoma</taxon>
    </lineage>
</organism>
<evidence type="ECO:0000313" key="1">
    <source>
        <dbReference type="EMBL" id="AAX30323.2"/>
    </source>
</evidence>
<name>Q5BT12_SCHJA</name>
<protein>
    <submittedName>
        <fullName evidence="1">SJCHGC03012 protein</fullName>
    </submittedName>
</protein>
<dbReference type="EMBL" id="AY915102">
    <property type="protein sequence ID" value="AAX30323.2"/>
    <property type="molecule type" value="mRNA"/>
</dbReference>
<reference evidence="1" key="2">
    <citation type="journal article" date="2006" name="PLoS Pathog.">
        <title>New perspectives on host-parasite interplay by comparative transcriptomic and proteomic analyses of Schistosoma japonicum.</title>
        <authorList>
            <person name="Liu F."/>
            <person name="Lu J."/>
            <person name="Hu W."/>
            <person name="Wang S.Y."/>
            <person name="Cui S.J."/>
            <person name="Chi M."/>
            <person name="Yan Q."/>
            <person name="Wang X.R."/>
            <person name="Song H.D."/>
            <person name="Xu X.N."/>
            <person name="Wang J.J."/>
            <person name="Zhang X.L."/>
            <person name="Zhang X."/>
            <person name="Wang Z.Q."/>
            <person name="Xue C.L."/>
            <person name="Brindley P.J."/>
            <person name="McManus D.P."/>
            <person name="Yang P.Y."/>
            <person name="Feng Z."/>
            <person name="Chen Z."/>
            <person name="Han Z.G."/>
        </authorList>
    </citation>
    <scope>NUCLEOTIDE SEQUENCE</scope>
</reference>
<proteinExistence type="evidence at transcript level"/>